<sequence length="232" mass="26154">MVLEALKRKALVGHRGFPAKFLENTLESLEGALKAGADIVEVDLQRTKDGFLVLSHDRNLKRTFGVDLDIEESNWEDLHRIRKGSYRLARLEEALELVNGRAGMFLEVKNPQTASEVIRLVEDRGAQEWTALISFHPEALEPARGRLITGLIYFKPPGRIPEAKKLGCRLVLPKYPLATEKAVNFAHRLGLYVVAWTVNEPPKALELFQRGVDSVATDNIELLKKELSLLWP</sequence>
<dbReference type="PANTHER" id="PTHR46211:SF14">
    <property type="entry name" value="GLYCEROPHOSPHODIESTER PHOSPHODIESTERASE"/>
    <property type="match status" value="1"/>
</dbReference>
<feature type="domain" description="GP-PDE" evidence="1">
    <location>
        <begin position="9"/>
        <end position="227"/>
    </location>
</feature>
<dbReference type="SUPFAM" id="SSF51695">
    <property type="entry name" value="PLC-like phosphodiesterases"/>
    <property type="match status" value="1"/>
</dbReference>
<proteinExistence type="predicted"/>
<dbReference type="CDD" id="cd08556">
    <property type="entry name" value="GDPD"/>
    <property type="match status" value="1"/>
</dbReference>
<accession>A0A6H1WT64</accession>
<dbReference type="InterPro" id="IPR030395">
    <property type="entry name" value="GP_PDE_dom"/>
</dbReference>
<organism evidence="2 3">
    <name type="scientific">Thermosulfurimonas marina</name>
    <dbReference type="NCBI Taxonomy" id="2047767"/>
    <lineage>
        <taxon>Bacteria</taxon>
        <taxon>Pseudomonadati</taxon>
        <taxon>Thermodesulfobacteriota</taxon>
        <taxon>Thermodesulfobacteria</taxon>
        <taxon>Thermodesulfobacteriales</taxon>
        <taxon>Thermodesulfobacteriaceae</taxon>
        <taxon>Thermosulfurimonas</taxon>
    </lineage>
</organism>
<dbReference type="Gene3D" id="3.20.20.190">
    <property type="entry name" value="Phosphatidylinositol (PI) phosphodiesterase"/>
    <property type="match status" value="1"/>
</dbReference>
<dbReference type="PROSITE" id="PS51704">
    <property type="entry name" value="GP_PDE"/>
    <property type="match status" value="1"/>
</dbReference>
<evidence type="ECO:0000313" key="2">
    <source>
        <dbReference type="EMBL" id="QJA06415.1"/>
    </source>
</evidence>
<dbReference type="InterPro" id="IPR017946">
    <property type="entry name" value="PLC-like_Pdiesterase_TIM-brl"/>
</dbReference>
<dbReference type="PANTHER" id="PTHR46211">
    <property type="entry name" value="GLYCEROPHOSPHORYL DIESTER PHOSPHODIESTERASE"/>
    <property type="match status" value="1"/>
</dbReference>
<dbReference type="RefSeq" id="WP_168719765.1">
    <property type="nucleotide sequence ID" value="NZ_CP042909.1"/>
</dbReference>
<protein>
    <submittedName>
        <fullName evidence="2">Glycerophosphodiester phosphodiesterase</fullName>
    </submittedName>
</protein>
<reference evidence="2 3" key="1">
    <citation type="submission" date="2019-08" db="EMBL/GenBank/DDBJ databases">
        <title>Complete genome sequence of Thermosulfurimonas marina SU872T, an anaerobic thermophilic chemolithoautotrophic bacterium isolated from a shallow marine hydrothermal vent.</title>
        <authorList>
            <person name="Allioux M."/>
            <person name="Jebbar M."/>
            <person name="Slobodkina G."/>
            <person name="Slobodkin A."/>
            <person name="Moalic Y."/>
            <person name="Frolova A."/>
            <person name="Shao Z."/>
            <person name="Alain K."/>
        </authorList>
    </citation>
    <scope>NUCLEOTIDE SEQUENCE [LARGE SCALE GENOMIC DNA]</scope>
    <source>
        <strain evidence="2 3">SU872</strain>
    </source>
</reference>
<dbReference type="Pfam" id="PF03009">
    <property type="entry name" value="GDPD"/>
    <property type="match status" value="1"/>
</dbReference>
<dbReference type="Proteomes" id="UP000501253">
    <property type="component" value="Chromosome"/>
</dbReference>
<dbReference type="KEGG" id="tmai:FVE67_06195"/>
<dbReference type="AlphaFoldDB" id="A0A6H1WT64"/>
<keyword evidence="3" id="KW-1185">Reference proteome</keyword>
<evidence type="ECO:0000313" key="3">
    <source>
        <dbReference type="Proteomes" id="UP000501253"/>
    </source>
</evidence>
<evidence type="ECO:0000259" key="1">
    <source>
        <dbReference type="PROSITE" id="PS51704"/>
    </source>
</evidence>
<dbReference type="EMBL" id="CP042909">
    <property type="protein sequence ID" value="QJA06415.1"/>
    <property type="molecule type" value="Genomic_DNA"/>
</dbReference>
<dbReference type="GO" id="GO:0008081">
    <property type="term" value="F:phosphoric diester hydrolase activity"/>
    <property type="evidence" value="ECO:0007669"/>
    <property type="project" value="InterPro"/>
</dbReference>
<name>A0A6H1WT64_9BACT</name>
<gene>
    <name evidence="2" type="ORF">FVE67_06195</name>
</gene>
<dbReference type="GO" id="GO:0006629">
    <property type="term" value="P:lipid metabolic process"/>
    <property type="evidence" value="ECO:0007669"/>
    <property type="project" value="InterPro"/>
</dbReference>